<evidence type="ECO:0000256" key="12">
    <source>
        <dbReference type="ARBA" id="ARBA00022777"/>
    </source>
</evidence>
<comment type="similarity">
    <text evidence="3">Belongs to the RibF family.</text>
</comment>
<dbReference type="SUPFAM" id="SSF82114">
    <property type="entry name" value="Riboflavin kinase-like"/>
    <property type="match status" value="1"/>
</dbReference>
<keyword evidence="15" id="KW-0511">Multifunctional enzyme</keyword>
<evidence type="ECO:0000256" key="8">
    <source>
        <dbReference type="ARBA" id="ARBA00022643"/>
    </source>
</evidence>
<dbReference type="GO" id="GO:0008531">
    <property type="term" value="F:riboflavin kinase activity"/>
    <property type="evidence" value="ECO:0007669"/>
    <property type="project" value="UniProtKB-EC"/>
</dbReference>
<dbReference type="GO" id="GO:0009398">
    <property type="term" value="P:FMN biosynthetic process"/>
    <property type="evidence" value="ECO:0007669"/>
    <property type="project" value="UniProtKB-UniPathway"/>
</dbReference>
<evidence type="ECO:0000256" key="6">
    <source>
        <dbReference type="ARBA" id="ARBA00018483"/>
    </source>
</evidence>
<dbReference type="EMBL" id="UINC01023449">
    <property type="protein sequence ID" value="SVA95133.1"/>
    <property type="molecule type" value="Genomic_DNA"/>
</dbReference>
<dbReference type="InterPro" id="IPR002606">
    <property type="entry name" value="Riboflavin_kinase_bac"/>
</dbReference>
<organism evidence="17">
    <name type="scientific">marine metagenome</name>
    <dbReference type="NCBI Taxonomy" id="408172"/>
    <lineage>
        <taxon>unclassified sequences</taxon>
        <taxon>metagenomes</taxon>
        <taxon>ecological metagenomes</taxon>
    </lineage>
</organism>
<dbReference type="Gene3D" id="2.40.30.30">
    <property type="entry name" value="Riboflavin kinase-like"/>
    <property type="match status" value="1"/>
</dbReference>
<keyword evidence="12" id="KW-0418">Kinase</keyword>
<keyword evidence="7" id="KW-0285">Flavoprotein</keyword>
<accession>A0A382A2G0</accession>
<evidence type="ECO:0000256" key="9">
    <source>
        <dbReference type="ARBA" id="ARBA00022679"/>
    </source>
</evidence>
<dbReference type="EC" id="2.7.1.26" evidence="4"/>
<protein>
    <recommendedName>
        <fullName evidence="6">Bifunctional riboflavin kinase/FMN adenylyltransferase</fullName>
        <ecNumber evidence="4">2.7.1.26</ecNumber>
        <ecNumber evidence="5">2.7.7.2</ecNumber>
    </recommendedName>
</protein>
<dbReference type="Gene3D" id="3.40.50.620">
    <property type="entry name" value="HUPs"/>
    <property type="match status" value="1"/>
</dbReference>
<evidence type="ECO:0000256" key="5">
    <source>
        <dbReference type="ARBA" id="ARBA00012393"/>
    </source>
</evidence>
<evidence type="ECO:0000256" key="13">
    <source>
        <dbReference type="ARBA" id="ARBA00022827"/>
    </source>
</evidence>
<dbReference type="PANTHER" id="PTHR22749:SF6">
    <property type="entry name" value="RIBOFLAVIN KINASE"/>
    <property type="match status" value="1"/>
</dbReference>
<dbReference type="PIRSF" id="PIRSF004491">
    <property type="entry name" value="FAD_Synth"/>
    <property type="match status" value="1"/>
</dbReference>
<gene>
    <name evidence="17" type="ORF">METZ01_LOCUS147987</name>
</gene>
<evidence type="ECO:0000256" key="1">
    <source>
        <dbReference type="ARBA" id="ARBA00004726"/>
    </source>
</evidence>
<dbReference type="GO" id="GO:0003919">
    <property type="term" value="F:FMN adenylyltransferase activity"/>
    <property type="evidence" value="ECO:0007669"/>
    <property type="project" value="UniProtKB-EC"/>
</dbReference>
<keyword evidence="13" id="KW-0274">FAD</keyword>
<reference evidence="17" key="1">
    <citation type="submission" date="2018-05" db="EMBL/GenBank/DDBJ databases">
        <authorList>
            <person name="Lanie J.A."/>
            <person name="Ng W.-L."/>
            <person name="Kazmierczak K.M."/>
            <person name="Andrzejewski T.M."/>
            <person name="Davidsen T.M."/>
            <person name="Wayne K.J."/>
            <person name="Tettelin H."/>
            <person name="Glass J.I."/>
            <person name="Rusch D."/>
            <person name="Podicherti R."/>
            <person name="Tsui H.-C.T."/>
            <person name="Winkler M.E."/>
        </authorList>
    </citation>
    <scope>NUCLEOTIDE SEQUENCE</scope>
</reference>
<dbReference type="UniPathway" id="UPA00277">
    <property type="reaction ID" value="UER00407"/>
</dbReference>
<proteinExistence type="inferred from homology"/>
<dbReference type="InterPro" id="IPR015864">
    <property type="entry name" value="FAD_synthase"/>
</dbReference>
<evidence type="ECO:0000256" key="3">
    <source>
        <dbReference type="ARBA" id="ARBA00010214"/>
    </source>
</evidence>
<dbReference type="CDD" id="cd02064">
    <property type="entry name" value="FAD_synthetase_N"/>
    <property type="match status" value="1"/>
</dbReference>
<evidence type="ECO:0000256" key="14">
    <source>
        <dbReference type="ARBA" id="ARBA00022840"/>
    </source>
</evidence>
<evidence type="ECO:0000256" key="15">
    <source>
        <dbReference type="ARBA" id="ARBA00023268"/>
    </source>
</evidence>
<dbReference type="SUPFAM" id="SSF52374">
    <property type="entry name" value="Nucleotidylyl transferase"/>
    <property type="match status" value="1"/>
</dbReference>
<keyword evidence="8" id="KW-0288">FMN</keyword>
<comment type="pathway">
    <text evidence="2">Cofactor biosynthesis; FMN biosynthesis; FMN from riboflavin (ATP route): step 1/1.</text>
</comment>
<dbReference type="GO" id="GO:0005524">
    <property type="term" value="F:ATP binding"/>
    <property type="evidence" value="ECO:0007669"/>
    <property type="project" value="UniProtKB-KW"/>
</dbReference>
<dbReference type="InterPro" id="IPR023465">
    <property type="entry name" value="Riboflavin_kinase_dom_sf"/>
</dbReference>
<dbReference type="NCBIfam" id="NF004162">
    <property type="entry name" value="PRK05627.1-5"/>
    <property type="match status" value="1"/>
</dbReference>
<dbReference type="SMART" id="SM00904">
    <property type="entry name" value="Flavokinase"/>
    <property type="match status" value="1"/>
</dbReference>
<evidence type="ECO:0000256" key="2">
    <source>
        <dbReference type="ARBA" id="ARBA00005201"/>
    </source>
</evidence>
<dbReference type="InterPro" id="IPR015865">
    <property type="entry name" value="Riboflavin_kinase_bac/euk"/>
</dbReference>
<keyword evidence="9" id="KW-0808">Transferase</keyword>
<dbReference type="InterPro" id="IPR023468">
    <property type="entry name" value="Riboflavin_kinase"/>
</dbReference>
<evidence type="ECO:0000256" key="10">
    <source>
        <dbReference type="ARBA" id="ARBA00022695"/>
    </source>
</evidence>
<evidence type="ECO:0000313" key="17">
    <source>
        <dbReference type="EMBL" id="SVA95133.1"/>
    </source>
</evidence>
<dbReference type="InterPro" id="IPR014729">
    <property type="entry name" value="Rossmann-like_a/b/a_fold"/>
</dbReference>
<evidence type="ECO:0000256" key="7">
    <source>
        <dbReference type="ARBA" id="ARBA00022630"/>
    </source>
</evidence>
<name>A0A382A2G0_9ZZZZ</name>
<comment type="pathway">
    <text evidence="1">Cofactor biosynthesis; FAD biosynthesis; FAD from FMN: step 1/1.</text>
</comment>
<keyword evidence="10" id="KW-0548">Nucleotidyltransferase</keyword>
<sequence>MPVIHNITQLSELSRIIKSKSGYSMTIGVFDGIHLGHKFLINETIKVAQNKNYNSCIISFSNSPYHFLTKKNDSNNYLSTKDEKTDILSNYKIDDIFLIEFNNEIANTTAYDFLNYINTSLNLKFLTIGPDFSLGKNKEGNINYLNKMQNIFDYKLYITKPYLSQKKIVSSTLVKKLINQKNIIEANKCLGYFYNLTGKVIKGENRGKDLNMPTANLLINQKKFIPPEGIYACKVKYKNKKYIGALSIGKNPTFGNNNPISIEVHIVDFSKSLYNETLTIEIHKYIRDQITYSNIIKLKEQMQKDLINIKKNFNNE</sequence>
<feature type="domain" description="Riboflavin kinase" evidence="16">
    <location>
        <begin position="189"/>
        <end position="314"/>
    </location>
</feature>
<dbReference type="GO" id="GO:0009231">
    <property type="term" value="P:riboflavin biosynthetic process"/>
    <property type="evidence" value="ECO:0007669"/>
    <property type="project" value="InterPro"/>
</dbReference>
<dbReference type="AlphaFoldDB" id="A0A382A2G0"/>
<dbReference type="Pfam" id="PF01687">
    <property type="entry name" value="Flavokinase"/>
    <property type="match status" value="1"/>
</dbReference>
<evidence type="ECO:0000259" key="16">
    <source>
        <dbReference type="SMART" id="SM00904"/>
    </source>
</evidence>
<dbReference type="PANTHER" id="PTHR22749">
    <property type="entry name" value="RIBOFLAVIN KINASE/FMN ADENYLYLTRANSFERASE"/>
    <property type="match status" value="1"/>
</dbReference>
<keyword evidence="11" id="KW-0547">Nucleotide-binding</keyword>
<dbReference type="NCBIfam" id="TIGR00083">
    <property type="entry name" value="ribF"/>
    <property type="match status" value="1"/>
</dbReference>
<dbReference type="GO" id="GO:0006747">
    <property type="term" value="P:FAD biosynthetic process"/>
    <property type="evidence" value="ECO:0007669"/>
    <property type="project" value="UniProtKB-UniPathway"/>
</dbReference>
<dbReference type="UniPathway" id="UPA00276">
    <property type="reaction ID" value="UER00406"/>
</dbReference>
<dbReference type="Pfam" id="PF06574">
    <property type="entry name" value="FAD_syn"/>
    <property type="match status" value="1"/>
</dbReference>
<evidence type="ECO:0000256" key="4">
    <source>
        <dbReference type="ARBA" id="ARBA00012105"/>
    </source>
</evidence>
<keyword evidence="14" id="KW-0067">ATP-binding</keyword>
<dbReference type="EC" id="2.7.7.2" evidence="5"/>
<evidence type="ECO:0000256" key="11">
    <source>
        <dbReference type="ARBA" id="ARBA00022741"/>
    </source>
</evidence>